<dbReference type="EMBL" id="JAJVCZ030000012">
    <property type="protein sequence ID" value="KAL0253460.1"/>
    <property type="molecule type" value="Genomic_DNA"/>
</dbReference>
<dbReference type="SUPFAM" id="SSF53474">
    <property type="entry name" value="alpha/beta-Hydrolases"/>
    <property type="match status" value="1"/>
</dbReference>
<dbReference type="InterPro" id="IPR018712">
    <property type="entry name" value="Tle1-like_cat"/>
</dbReference>
<dbReference type="PANTHER" id="PTHR33840">
    <property type="match status" value="1"/>
</dbReference>
<dbReference type="PANTHER" id="PTHR33840:SF16">
    <property type="entry name" value="DUF2235 DOMAIN-CONTAINING PROTEIN"/>
    <property type="match status" value="1"/>
</dbReference>
<feature type="domain" description="T6SS Phospholipase effector Tle1-like catalytic" evidence="1">
    <location>
        <begin position="20"/>
        <end position="309"/>
    </location>
</feature>
<keyword evidence="3" id="KW-1185">Reference proteome</keyword>
<dbReference type="Proteomes" id="UP001430584">
    <property type="component" value="Unassembled WGS sequence"/>
</dbReference>
<gene>
    <name evidence="2" type="ORF">SLS55_010439</name>
</gene>
<proteinExistence type="predicted"/>
<dbReference type="Pfam" id="PF09994">
    <property type="entry name" value="T6SS_Tle1-like_cat"/>
    <property type="match status" value="1"/>
</dbReference>
<accession>A0ABR3BYJ8</accession>
<evidence type="ECO:0000313" key="2">
    <source>
        <dbReference type="EMBL" id="KAL0253460.1"/>
    </source>
</evidence>
<dbReference type="GeneID" id="92014524"/>
<comment type="caution">
    <text evidence="2">The sequence shown here is derived from an EMBL/GenBank/DDBJ whole genome shotgun (WGS) entry which is preliminary data.</text>
</comment>
<evidence type="ECO:0000313" key="3">
    <source>
        <dbReference type="Proteomes" id="UP001430584"/>
    </source>
</evidence>
<sequence length="517" mass="58739">MVRTYDKDFFSRPAQAAKPKRIVICCDGTWQSATSIDPKKGCPSNVARLSRVLAKAGLDRDENEWQQLVYYDAGVGTGDITSVEAARQGSQGLGLLENVLEAYNFIASNYSPGDHLYFFGFSRGAYTVRAAAGLAQEVGIIQGYLMPYFLEQYGNYIRAENFSKPFTQTELWKNFTSKSPEPLVTAAKDIVIQIIGVWDTVGSLGVPDLGHWLKKDNSGWRKAYQFYNTDLSPNVLHAYQALALDERRTPFSPCLWCVKEGNKTTKLVQCWFPGAHINVGGGNSENAGNKNPEGDREQLASITYAWMLDRIRPNLALNDVALAAQLADIEATLKSSPKKAGGEDDDATSAWERSQDWVWGRIEDSYSTMYKIFGSPADRTPREYHAREAGYTVERVHPTVHFRQQYHRELQQRAANKSSVKIYEPAAMLGWERVMEEHGYGKDLQQRKGWVWIKYKRDAKGKKVLDEKQEPVVERSMWEFEICDLPESKSVEQWLINRSWNVQAYYSDVQKGWQQQT</sequence>
<reference evidence="2 3" key="1">
    <citation type="submission" date="2024-02" db="EMBL/GenBank/DDBJ databases">
        <title>De novo assembly and annotation of 12 fungi associated with fruit tree decline syndrome in Ontario, Canada.</title>
        <authorList>
            <person name="Sulman M."/>
            <person name="Ellouze W."/>
            <person name="Ilyukhin E."/>
        </authorList>
    </citation>
    <scope>NUCLEOTIDE SEQUENCE [LARGE SCALE GENOMIC DNA]</scope>
    <source>
        <strain evidence="2 3">FDS-637</strain>
    </source>
</reference>
<evidence type="ECO:0000259" key="1">
    <source>
        <dbReference type="Pfam" id="PF09994"/>
    </source>
</evidence>
<protein>
    <recommendedName>
        <fullName evidence="1">T6SS Phospholipase effector Tle1-like catalytic domain-containing protein</fullName>
    </recommendedName>
</protein>
<dbReference type="RefSeq" id="XP_066628104.1">
    <property type="nucleotide sequence ID" value="XM_066781821.1"/>
</dbReference>
<name>A0ABR3BYJ8_9PEZI</name>
<organism evidence="2 3">
    <name type="scientific">Diplodia seriata</name>
    <dbReference type="NCBI Taxonomy" id="420778"/>
    <lineage>
        <taxon>Eukaryota</taxon>
        <taxon>Fungi</taxon>
        <taxon>Dikarya</taxon>
        <taxon>Ascomycota</taxon>
        <taxon>Pezizomycotina</taxon>
        <taxon>Dothideomycetes</taxon>
        <taxon>Dothideomycetes incertae sedis</taxon>
        <taxon>Botryosphaeriales</taxon>
        <taxon>Botryosphaeriaceae</taxon>
        <taxon>Diplodia</taxon>
    </lineage>
</organism>
<dbReference type="InterPro" id="IPR029058">
    <property type="entry name" value="AB_hydrolase_fold"/>
</dbReference>